<dbReference type="Proteomes" id="UP000821853">
    <property type="component" value="Chromosome 3"/>
</dbReference>
<dbReference type="EMBL" id="JABSTR010000005">
    <property type="protein sequence ID" value="KAH9370277.1"/>
    <property type="molecule type" value="Genomic_DNA"/>
</dbReference>
<dbReference type="OrthoDB" id="565904at2759"/>
<keyword evidence="2" id="KW-1185">Reference proteome</keyword>
<name>A0A9J6G4U2_HAELO</name>
<evidence type="ECO:0000313" key="1">
    <source>
        <dbReference type="EMBL" id="KAH9370277.1"/>
    </source>
</evidence>
<evidence type="ECO:0000313" key="2">
    <source>
        <dbReference type="Proteomes" id="UP000821853"/>
    </source>
</evidence>
<gene>
    <name evidence="1" type="ORF">HPB48_007386</name>
</gene>
<organism evidence="1 2">
    <name type="scientific">Haemaphysalis longicornis</name>
    <name type="common">Bush tick</name>
    <dbReference type="NCBI Taxonomy" id="44386"/>
    <lineage>
        <taxon>Eukaryota</taxon>
        <taxon>Metazoa</taxon>
        <taxon>Ecdysozoa</taxon>
        <taxon>Arthropoda</taxon>
        <taxon>Chelicerata</taxon>
        <taxon>Arachnida</taxon>
        <taxon>Acari</taxon>
        <taxon>Parasitiformes</taxon>
        <taxon>Ixodida</taxon>
        <taxon>Ixodoidea</taxon>
        <taxon>Ixodidae</taxon>
        <taxon>Haemaphysalinae</taxon>
        <taxon>Haemaphysalis</taxon>
    </lineage>
</organism>
<proteinExistence type="predicted"/>
<protein>
    <submittedName>
        <fullName evidence="1">Uncharacterized protein</fullName>
    </submittedName>
</protein>
<reference evidence="1 2" key="1">
    <citation type="journal article" date="2020" name="Cell">
        <title>Large-Scale Comparative Analyses of Tick Genomes Elucidate Their Genetic Diversity and Vector Capacities.</title>
        <authorList>
            <consortium name="Tick Genome and Microbiome Consortium (TIGMIC)"/>
            <person name="Jia N."/>
            <person name="Wang J."/>
            <person name="Shi W."/>
            <person name="Du L."/>
            <person name="Sun Y."/>
            <person name="Zhan W."/>
            <person name="Jiang J.F."/>
            <person name="Wang Q."/>
            <person name="Zhang B."/>
            <person name="Ji P."/>
            <person name="Bell-Sakyi L."/>
            <person name="Cui X.M."/>
            <person name="Yuan T.T."/>
            <person name="Jiang B.G."/>
            <person name="Yang W.F."/>
            <person name="Lam T.T."/>
            <person name="Chang Q.C."/>
            <person name="Ding S.J."/>
            <person name="Wang X.J."/>
            <person name="Zhu J.G."/>
            <person name="Ruan X.D."/>
            <person name="Zhao L."/>
            <person name="Wei J.T."/>
            <person name="Ye R.Z."/>
            <person name="Que T.C."/>
            <person name="Du C.H."/>
            <person name="Zhou Y.H."/>
            <person name="Cheng J.X."/>
            <person name="Dai P.F."/>
            <person name="Guo W.B."/>
            <person name="Han X.H."/>
            <person name="Huang E.J."/>
            <person name="Li L.F."/>
            <person name="Wei W."/>
            <person name="Gao Y.C."/>
            <person name="Liu J.Z."/>
            <person name="Shao H.Z."/>
            <person name="Wang X."/>
            <person name="Wang C.C."/>
            <person name="Yang T.C."/>
            <person name="Huo Q.B."/>
            <person name="Li W."/>
            <person name="Chen H.Y."/>
            <person name="Chen S.E."/>
            <person name="Zhou L.G."/>
            <person name="Ni X.B."/>
            <person name="Tian J.H."/>
            <person name="Sheng Y."/>
            <person name="Liu T."/>
            <person name="Pan Y.S."/>
            <person name="Xia L.Y."/>
            <person name="Li J."/>
            <person name="Zhao F."/>
            <person name="Cao W.C."/>
        </authorList>
    </citation>
    <scope>NUCLEOTIDE SEQUENCE [LARGE SCALE GENOMIC DNA]</scope>
    <source>
        <strain evidence="1">HaeL-2018</strain>
    </source>
</reference>
<accession>A0A9J6G4U2</accession>
<sequence>MERTFARRGNNQRLHCVRVEYYYDGQGKFSAVNSAVLPRSRAAPFLGPLHGLRKVRHRVPLPPLPLASHKYVQLLLCYTVLYAWILCRNHSVTEPYLANLRGYVQQWTGIPANLFTKTPCK</sequence>
<dbReference type="VEuPathDB" id="VectorBase:HLOH_060676"/>
<comment type="caution">
    <text evidence="1">The sequence shown here is derived from an EMBL/GenBank/DDBJ whole genome shotgun (WGS) entry which is preliminary data.</text>
</comment>
<dbReference type="AlphaFoldDB" id="A0A9J6G4U2"/>